<evidence type="ECO:0000256" key="5">
    <source>
        <dbReference type="ARBA" id="ARBA00022771"/>
    </source>
</evidence>
<feature type="transmembrane region" description="Helical" evidence="11">
    <location>
        <begin position="1119"/>
        <end position="1138"/>
    </location>
</feature>
<evidence type="ECO:0000256" key="6">
    <source>
        <dbReference type="ARBA" id="ARBA00022833"/>
    </source>
</evidence>
<evidence type="ECO:0000256" key="10">
    <source>
        <dbReference type="SAM" id="MobiDB-lite"/>
    </source>
</evidence>
<keyword evidence="5" id="KW-0863">Zinc-finger</keyword>
<dbReference type="SMART" id="SM00438">
    <property type="entry name" value="ZnF_NFX"/>
    <property type="match status" value="9"/>
</dbReference>
<dbReference type="OMA" id="PRESCID"/>
<keyword evidence="7" id="KW-0805">Transcription regulation</keyword>
<dbReference type="GO" id="GO:0000122">
    <property type="term" value="P:negative regulation of transcription by RNA polymerase II"/>
    <property type="evidence" value="ECO:0007669"/>
    <property type="project" value="TreeGrafter"/>
</dbReference>
<protein>
    <submittedName>
        <fullName evidence="13">NF-X1-type zinc finger protein nfxl1</fullName>
    </submittedName>
</protein>
<accession>A0A7J6ULT1</accession>
<evidence type="ECO:0000256" key="2">
    <source>
        <dbReference type="ARBA" id="ARBA00007269"/>
    </source>
</evidence>
<keyword evidence="14" id="KW-1185">Reference proteome</keyword>
<evidence type="ECO:0000256" key="4">
    <source>
        <dbReference type="ARBA" id="ARBA00022737"/>
    </source>
</evidence>
<dbReference type="Proteomes" id="UP000553632">
    <property type="component" value="Unassembled WGS sequence"/>
</dbReference>
<dbReference type="GO" id="GO:0000981">
    <property type="term" value="F:DNA-binding transcription factor activity, RNA polymerase II-specific"/>
    <property type="evidence" value="ECO:0007669"/>
    <property type="project" value="TreeGrafter"/>
</dbReference>
<comment type="subcellular location">
    <subcellularLocation>
        <location evidence="1">Nucleus</location>
    </subcellularLocation>
</comment>
<comment type="caution">
    <text evidence="13">The sequence shown here is derived from an EMBL/GenBank/DDBJ whole genome shotgun (WGS) entry which is preliminary data.</text>
</comment>
<sequence length="1178" mass="129692">NDSQAGDDATTSVNDDVQSKGRRGYWGKGKGARNRVKDGTRSSSPEEKGTEEKKKSRGRRRNKKVDASESPVDATPNGTEDNAVAKGEGNAAAAGGGGGKGHVEWARKNRFKGRRRNVSFNPTGSELVDTLLQQLEGKGHYECMICMNKVGRRAKIWQCRDGCWAIFHAKCIELWAASAHNEFATFRCPGCQKEHTDARPISCYCEGGVAMMDSHSCGQQCQRKRACGHPCRFMCHPGPCPPCEEVIGAIACHCGKEVKEGVRCHENFEGWSCGEVCGKRMSCGVHTCPKICHAGGCGECEVTLKDVSCYCGKHRAEELRCAQLSQGSWTCGDTCDKLLSCNHHHCTLPCHAGPCPSCPYDPKVIGATRCACGKTSAVPGAKPRESCIDPFPTCGKLCAKPLPCGHLCPKKCHNGPCDDEKCEEMVELTCVCGKTRRRMPCWEATAMDGPMKCHKKCNALKSCGKHRCNVICCPGGVDAHFCTQVCGKLLNCGKHHCDYPCHLGKCRPCARVSYETQYCYCGHASRDPPIPCGTPPPYCDRPCSRPRSCGHPCPLKCHFGPCPLCTVLVDKECGGGHGAIRRVPCHVTNVSCGAPCGKMLPCGRHWCQKICHGGPCLPEGKHCEQKCLKPRPSCGHPCNETCHDGRCPNTKCKATVTVSCPCGRRRELRPCGLLPGDVDAVPEELECTEDCEKEMRQAQLRLAFAFGDNTGSDEHYSGDLVALAEKNADWLSSMEKHLTTAVVQRPVSMSLPEIKDPERRQLLLDYAQQHYRLECIADSDGVVTLRWVSGARRPHPTLSEVIAMEPPSTRLPYTIDFDPQACPRIVVETGTAAASLRGEVYQRLRNWLGQFRCRRDGRNLLVEFTSEKAARDAFKHLKGTLGSDYPLVACPGLGHSPVWAGASWDDAVVGDDSSLRFLRRVKSFSRARVDYVRLAWPVEWAVFKKGAWWGILFFIITLLIHNWVHNCVYMLAGRYGVYGPYGRPGNPIVDLLFELFGPEPAEWAPAPGDIILYFTVLMGIGYALRPLLFPFPHRAMNILWRWGVVASLATYARLASFIFTILPGPADHCSEANFDPPTTAGEIFARIFVSGGCSDLIFSGHMLYVITVTCALFRYATNWYIKCFSLILNILQGILIIASRRHNTVDVVVAAYSVPCIWCTFAYFVPNDFEVEVPPEIT</sequence>
<dbReference type="PANTHER" id="PTHR12360:SF12">
    <property type="entry name" value="TRANSCRIPTIONAL REPRESSOR NF-X1"/>
    <property type="match status" value="1"/>
</dbReference>
<keyword evidence="9" id="KW-0539">Nucleus</keyword>
<reference evidence="13 14" key="1">
    <citation type="submission" date="2020-04" db="EMBL/GenBank/DDBJ databases">
        <title>Perkinsus olseni comparative genomics.</title>
        <authorList>
            <person name="Bogema D.R."/>
        </authorList>
    </citation>
    <scope>NUCLEOTIDE SEQUENCE [LARGE SCALE GENOMIC DNA]</scope>
    <source>
        <strain evidence="13 14">ATCC PRA-207</strain>
    </source>
</reference>
<evidence type="ECO:0000256" key="1">
    <source>
        <dbReference type="ARBA" id="ARBA00004123"/>
    </source>
</evidence>
<feature type="domain" description="NF-X1-type" evidence="12">
    <location>
        <begin position="404"/>
        <end position="424"/>
    </location>
</feature>
<evidence type="ECO:0000259" key="12">
    <source>
        <dbReference type="SMART" id="SM00438"/>
    </source>
</evidence>
<feature type="domain" description="NF-X1-type" evidence="12">
    <location>
        <begin position="549"/>
        <end position="567"/>
    </location>
</feature>
<evidence type="ECO:0000313" key="14">
    <source>
        <dbReference type="Proteomes" id="UP000553632"/>
    </source>
</evidence>
<dbReference type="GO" id="GO:0005634">
    <property type="term" value="C:nucleus"/>
    <property type="evidence" value="ECO:0007669"/>
    <property type="project" value="UniProtKB-SubCell"/>
</dbReference>
<dbReference type="InterPro" id="IPR025749">
    <property type="entry name" value="Sphingomyelin_synth-like_dom"/>
</dbReference>
<feature type="compositionally biased region" description="Basic and acidic residues" evidence="10">
    <location>
        <begin position="35"/>
        <end position="54"/>
    </location>
</feature>
<feature type="domain" description="NF-X1-type" evidence="12">
    <location>
        <begin position="341"/>
        <end position="360"/>
    </location>
</feature>
<evidence type="ECO:0000313" key="13">
    <source>
        <dbReference type="EMBL" id="KAF4758147.1"/>
    </source>
</evidence>
<evidence type="ECO:0000256" key="11">
    <source>
        <dbReference type="SAM" id="Phobius"/>
    </source>
</evidence>
<feature type="transmembrane region" description="Helical" evidence="11">
    <location>
        <begin position="946"/>
        <end position="964"/>
    </location>
</feature>
<dbReference type="PANTHER" id="PTHR12360">
    <property type="entry name" value="NUCLEAR TRANSCRIPTION FACTOR, X-BOX BINDING 1 NFX1"/>
    <property type="match status" value="1"/>
</dbReference>
<feature type="domain" description="NF-X1-type" evidence="12">
    <location>
        <begin position="602"/>
        <end position="625"/>
    </location>
</feature>
<keyword evidence="11" id="KW-1133">Transmembrane helix</keyword>
<feature type="transmembrane region" description="Helical" evidence="11">
    <location>
        <begin position="1083"/>
        <end position="1107"/>
    </location>
</feature>
<evidence type="ECO:0000256" key="9">
    <source>
        <dbReference type="ARBA" id="ARBA00023242"/>
    </source>
</evidence>
<feature type="transmembrane region" description="Helical" evidence="11">
    <location>
        <begin position="1040"/>
        <end position="1062"/>
    </location>
</feature>
<dbReference type="EMBL" id="JABANO010001782">
    <property type="protein sequence ID" value="KAF4758147.1"/>
    <property type="molecule type" value="Genomic_DNA"/>
</dbReference>
<dbReference type="InterPro" id="IPR034078">
    <property type="entry name" value="NFX1_fam"/>
</dbReference>
<keyword evidence="6" id="KW-0862">Zinc</keyword>
<organism evidence="13 14">
    <name type="scientific">Perkinsus olseni</name>
    <name type="common">Perkinsus atlanticus</name>
    <dbReference type="NCBI Taxonomy" id="32597"/>
    <lineage>
        <taxon>Eukaryota</taxon>
        <taxon>Sar</taxon>
        <taxon>Alveolata</taxon>
        <taxon>Perkinsozoa</taxon>
        <taxon>Perkinsea</taxon>
        <taxon>Perkinsida</taxon>
        <taxon>Perkinsidae</taxon>
        <taxon>Perkinsus</taxon>
    </lineage>
</organism>
<feature type="non-terminal residue" evidence="13">
    <location>
        <position position="1178"/>
    </location>
</feature>
<dbReference type="Pfam" id="PF14360">
    <property type="entry name" value="PAP2_C"/>
    <property type="match status" value="1"/>
</dbReference>
<evidence type="ECO:0000256" key="3">
    <source>
        <dbReference type="ARBA" id="ARBA00022723"/>
    </source>
</evidence>
<keyword evidence="11" id="KW-0812">Transmembrane</keyword>
<feature type="transmembrane region" description="Helical" evidence="11">
    <location>
        <begin position="1145"/>
        <end position="1165"/>
    </location>
</feature>
<feature type="domain" description="NF-X1-type" evidence="12">
    <location>
        <begin position="283"/>
        <end position="302"/>
    </location>
</feature>
<dbReference type="AlphaFoldDB" id="A0A7J6ULT1"/>
<evidence type="ECO:0000256" key="7">
    <source>
        <dbReference type="ARBA" id="ARBA00023015"/>
    </source>
</evidence>
<feature type="region of interest" description="Disordered" evidence="10">
    <location>
        <begin position="1"/>
        <end position="103"/>
    </location>
</feature>
<keyword evidence="8" id="KW-0804">Transcription</keyword>
<keyword evidence="11" id="KW-0472">Membrane</keyword>
<feature type="non-terminal residue" evidence="13">
    <location>
        <position position="1"/>
    </location>
</feature>
<dbReference type="InterPro" id="IPR000967">
    <property type="entry name" value="Znf_NFX1"/>
</dbReference>
<dbReference type="CDD" id="cd06008">
    <property type="entry name" value="NF-X1-zinc-finger"/>
    <property type="match status" value="7"/>
</dbReference>
<feature type="domain" description="NF-X1-type" evidence="12">
    <location>
        <begin position="463"/>
        <end position="484"/>
    </location>
</feature>
<dbReference type="Pfam" id="PF01422">
    <property type="entry name" value="zf-NF-X1"/>
    <property type="match status" value="9"/>
</dbReference>
<name>A0A7J6ULT1_PEROL</name>
<gene>
    <name evidence="13" type="primary">NFXL1_4</name>
    <name evidence="13" type="ORF">FOZ63_022720</name>
</gene>
<feature type="compositionally biased region" description="Low complexity" evidence="10">
    <location>
        <begin position="82"/>
        <end position="93"/>
    </location>
</feature>
<feature type="compositionally biased region" description="Polar residues" evidence="10">
    <location>
        <begin position="1"/>
        <end position="16"/>
    </location>
</feature>
<keyword evidence="4" id="KW-0677">Repeat</keyword>
<comment type="similarity">
    <text evidence="2">Belongs to the NFX1 family.</text>
</comment>
<feature type="domain" description="NF-X1-type" evidence="12">
    <location>
        <begin position="634"/>
        <end position="654"/>
    </location>
</feature>
<dbReference type="GO" id="GO:0008270">
    <property type="term" value="F:zinc ion binding"/>
    <property type="evidence" value="ECO:0007669"/>
    <property type="project" value="UniProtKB-KW"/>
</dbReference>
<feature type="domain" description="NF-X1-type" evidence="12">
    <location>
        <begin position="227"/>
        <end position="245"/>
    </location>
</feature>
<feature type="compositionally biased region" description="Basic residues" evidence="10">
    <location>
        <begin position="20"/>
        <end position="34"/>
    </location>
</feature>
<dbReference type="GO" id="GO:0000977">
    <property type="term" value="F:RNA polymerase II transcription regulatory region sequence-specific DNA binding"/>
    <property type="evidence" value="ECO:0007669"/>
    <property type="project" value="TreeGrafter"/>
</dbReference>
<evidence type="ECO:0000256" key="8">
    <source>
        <dbReference type="ARBA" id="ARBA00023163"/>
    </source>
</evidence>
<proteinExistence type="inferred from homology"/>
<feature type="domain" description="NF-X1-type" evidence="12">
    <location>
        <begin position="492"/>
        <end position="511"/>
    </location>
</feature>
<keyword evidence="3" id="KW-0479">Metal-binding</keyword>